<dbReference type="InterPro" id="IPR022310">
    <property type="entry name" value="NAD/GMP_synthase"/>
</dbReference>
<keyword evidence="4 7" id="KW-0547">Nucleotide-binding</keyword>
<dbReference type="InterPro" id="IPR003010">
    <property type="entry name" value="C-N_Hydrolase"/>
</dbReference>
<evidence type="ECO:0000259" key="10">
    <source>
        <dbReference type="PROSITE" id="PS50263"/>
    </source>
</evidence>
<dbReference type="NCBIfam" id="TIGR00552">
    <property type="entry name" value="nadE"/>
    <property type="match status" value="1"/>
</dbReference>
<dbReference type="GO" id="GO:0005737">
    <property type="term" value="C:cytoplasm"/>
    <property type="evidence" value="ECO:0007669"/>
    <property type="project" value="InterPro"/>
</dbReference>
<evidence type="ECO:0000256" key="8">
    <source>
        <dbReference type="PIRNR" id="PIRNR006630"/>
    </source>
</evidence>
<feature type="binding site" evidence="7">
    <location>
        <begin position="308"/>
        <end position="315"/>
    </location>
    <ligand>
        <name>ATP</name>
        <dbReference type="ChEBI" id="CHEBI:30616"/>
    </ligand>
</feature>
<evidence type="ECO:0000256" key="9">
    <source>
        <dbReference type="RuleBase" id="RU003811"/>
    </source>
</evidence>
<dbReference type="EC" id="6.3.5.1" evidence="7 8"/>
<feature type="binding site" evidence="7">
    <location>
        <position position="415"/>
    </location>
    <ligand>
        <name>ATP</name>
        <dbReference type="ChEBI" id="CHEBI:30616"/>
    </ligand>
</feature>
<keyword evidence="6 7" id="KW-0520">NAD</keyword>
<keyword evidence="5 7" id="KW-0067">ATP-binding</keyword>
<comment type="caution">
    <text evidence="11">The sequence shown here is derived from an EMBL/GenBank/DDBJ whole genome shotgun (WGS) entry which is preliminary data.</text>
</comment>
<dbReference type="Proteomes" id="UP000785783">
    <property type="component" value="Unassembled WGS sequence"/>
</dbReference>
<evidence type="ECO:0000256" key="3">
    <source>
        <dbReference type="ARBA" id="ARBA00022598"/>
    </source>
</evidence>
<proteinExistence type="inferred from homology"/>
<dbReference type="Gene3D" id="3.60.110.10">
    <property type="entry name" value="Carbon-nitrogen hydrolase"/>
    <property type="match status" value="1"/>
</dbReference>
<protein>
    <recommendedName>
        <fullName evidence="7 8">Glutamine-dependent NAD(+) synthetase</fullName>
        <ecNumber evidence="7 8">6.3.5.1</ecNumber>
    </recommendedName>
    <alternativeName>
        <fullName evidence="7 8">NAD(+) synthase [glutamine-hydrolyzing]</fullName>
    </alternativeName>
</protein>
<dbReference type="GO" id="GO:0003952">
    <property type="term" value="F:NAD+ synthase (glutamine-hydrolyzing) activity"/>
    <property type="evidence" value="ECO:0007669"/>
    <property type="project" value="UniProtKB-UniRule"/>
</dbReference>
<feature type="binding site" evidence="7">
    <location>
        <position position="189"/>
    </location>
    <ligand>
        <name>L-glutamine</name>
        <dbReference type="ChEBI" id="CHEBI:58359"/>
    </ligand>
</feature>
<dbReference type="AlphaFoldDB" id="A0A937L2L6"/>
<dbReference type="SUPFAM" id="SSF56317">
    <property type="entry name" value="Carbon-nitrogen hydrolase"/>
    <property type="match status" value="1"/>
</dbReference>
<comment type="function">
    <text evidence="7">Catalyzes the ATP-dependent amidation of deamido-NAD to form NAD. Uses L-glutamine as a nitrogen source.</text>
</comment>
<name>A0A937L2L6_9PROT</name>
<comment type="similarity">
    <text evidence="2 7 8">In the C-terminal section; belongs to the NAD synthetase family.</text>
</comment>
<dbReference type="NCBIfam" id="NF010588">
    <property type="entry name" value="PRK13981.1"/>
    <property type="match status" value="1"/>
</dbReference>
<dbReference type="HAMAP" id="MF_02090">
    <property type="entry name" value="NadE_glutamine_dep"/>
    <property type="match status" value="1"/>
</dbReference>
<dbReference type="Pfam" id="PF02540">
    <property type="entry name" value="NAD_synthase"/>
    <property type="match status" value="1"/>
</dbReference>
<dbReference type="CDD" id="cd07570">
    <property type="entry name" value="GAT_Gln-NAD-synth"/>
    <property type="match status" value="1"/>
</dbReference>
<dbReference type="GO" id="GO:0005524">
    <property type="term" value="F:ATP binding"/>
    <property type="evidence" value="ECO:0007669"/>
    <property type="project" value="UniProtKB-UniRule"/>
</dbReference>
<evidence type="ECO:0000256" key="4">
    <source>
        <dbReference type="ARBA" id="ARBA00022741"/>
    </source>
</evidence>
<dbReference type="PROSITE" id="PS50263">
    <property type="entry name" value="CN_HYDROLASE"/>
    <property type="match status" value="1"/>
</dbReference>
<feature type="active site" description="Nucleophile; for glutaminase activity" evidence="7">
    <location>
        <position position="163"/>
    </location>
</feature>
<evidence type="ECO:0000313" key="11">
    <source>
        <dbReference type="EMBL" id="MBL6761486.1"/>
    </source>
</evidence>
<evidence type="ECO:0000256" key="7">
    <source>
        <dbReference type="HAMAP-Rule" id="MF_02090"/>
    </source>
</evidence>
<feature type="binding site" evidence="7">
    <location>
        <position position="420"/>
    </location>
    <ligand>
        <name>deamido-NAD(+)</name>
        <dbReference type="ChEBI" id="CHEBI:58437"/>
        <note>ligand shared between two neighboring subunits</note>
    </ligand>
</feature>
<feature type="binding site" evidence="7">
    <location>
        <position position="544"/>
    </location>
    <ligand>
        <name>deamido-NAD(+)</name>
        <dbReference type="ChEBI" id="CHEBI:58437"/>
        <note>ligand shared between two neighboring subunits</note>
    </ligand>
</feature>
<feature type="domain" description="CN hydrolase" evidence="10">
    <location>
        <begin position="21"/>
        <end position="262"/>
    </location>
</feature>
<comment type="catalytic activity">
    <reaction evidence="7 8">
        <text>deamido-NAD(+) + L-glutamine + ATP + H2O = L-glutamate + AMP + diphosphate + NAD(+) + H(+)</text>
        <dbReference type="Rhea" id="RHEA:24384"/>
        <dbReference type="ChEBI" id="CHEBI:15377"/>
        <dbReference type="ChEBI" id="CHEBI:15378"/>
        <dbReference type="ChEBI" id="CHEBI:29985"/>
        <dbReference type="ChEBI" id="CHEBI:30616"/>
        <dbReference type="ChEBI" id="CHEBI:33019"/>
        <dbReference type="ChEBI" id="CHEBI:57540"/>
        <dbReference type="ChEBI" id="CHEBI:58359"/>
        <dbReference type="ChEBI" id="CHEBI:58437"/>
        <dbReference type="ChEBI" id="CHEBI:456215"/>
        <dbReference type="EC" id="6.3.5.1"/>
    </reaction>
</comment>
<dbReference type="InterPro" id="IPR014729">
    <property type="entry name" value="Rossmann-like_a/b/a_fold"/>
</dbReference>
<evidence type="ECO:0000256" key="5">
    <source>
        <dbReference type="ARBA" id="ARBA00022840"/>
    </source>
</evidence>
<dbReference type="Gene3D" id="3.40.50.620">
    <property type="entry name" value="HUPs"/>
    <property type="match status" value="1"/>
</dbReference>
<accession>A0A937L2L6</accession>
<dbReference type="PIRSF" id="PIRSF006630">
    <property type="entry name" value="NADS_GAT"/>
    <property type="match status" value="1"/>
</dbReference>
<reference evidence="11" key="1">
    <citation type="submission" date="2020-10" db="EMBL/GenBank/DDBJ databases">
        <title>Microbiome of the Black Sea water column analyzed by genome centric metagenomics.</title>
        <authorList>
            <person name="Cabello-Yeves P.J."/>
            <person name="Callieri C."/>
            <person name="Picazo A."/>
            <person name="Mehrshad M."/>
            <person name="Haro-Moreno J.M."/>
            <person name="Roda-Garcia J."/>
            <person name="Dzembekova N."/>
            <person name="Slabakova V."/>
            <person name="Slabakova N."/>
            <person name="Moncheva S."/>
            <person name="Rodriguez-Valera F."/>
        </authorList>
    </citation>
    <scope>NUCLEOTIDE SEQUENCE</scope>
    <source>
        <strain evidence="11">BS307-5m-G5</strain>
    </source>
</reference>
<organism evidence="11 12">
    <name type="scientific">PS1 clade bacterium</name>
    <dbReference type="NCBI Taxonomy" id="2175152"/>
    <lineage>
        <taxon>Bacteria</taxon>
        <taxon>Pseudomonadati</taxon>
        <taxon>Pseudomonadota</taxon>
        <taxon>Alphaproteobacteria</taxon>
        <taxon>PS1 clade</taxon>
    </lineage>
</organism>
<keyword evidence="3 7" id="KW-0436">Ligase</keyword>
<gene>
    <name evidence="7" type="primary">nadE</name>
    <name evidence="11" type="ORF">ISQ19_02190</name>
</gene>
<evidence type="ECO:0000313" key="12">
    <source>
        <dbReference type="Proteomes" id="UP000785783"/>
    </source>
</evidence>
<dbReference type="GO" id="GO:0008795">
    <property type="term" value="F:NAD+ synthase activity"/>
    <property type="evidence" value="ECO:0007669"/>
    <property type="project" value="UniProtKB-UniRule"/>
</dbReference>
<evidence type="ECO:0000256" key="6">
    <source>
        <dbReference type="ARBA" id="ARBA00023027"/>
    </source>
</evidence>
<feature type="binding site" evidence="7">
    <location>
        <position position="133"/>
    </location>
    <ligand>
        <name>L-glutamine</name>
        <dbReference type="ChEBI" id="CHEBI:58359"/>
    </ligand>
</feature>
<dbReference type="SUPFAM" id="SSF52402">
    <property type="entry name" value="Adenine nucleotide alpha hydrolases-like"/>
    <property type="match status" value="1"/>
</dbReference>
<dbReference type="PANTHER" id="PTHR23090">
    <property type="entry name" value="NH 3 /GLUTAMINE-DEPENDENT NAD + SYNTHETASE"/>
    <property type="match status" value="1"/>
</dbReference>
<dbReference type="PANTHER" id="PTHR23090:SF9">
    <property type="entry name" value="GLUTAMINE-DEPENDENT NAD(+) SYNTHETASE"/>
    <property type="match status" value="1"/>
</dbReference>
<comment type="similarity">
    <text evidence="9">Belongs to the NAD synthetase family.</text>
</comment>
<feature type="binding site" evidence="7">
    <location>
        <position position="391"/>
    </location>
    <ligand>
        <name>deamido-NAD(+)</name>
        <dbReference type="ChEBI" id="CHEBI:58437"/>
        <note>ligand shared between two neighboring subunits</note>
    </ligand>
</feature>
<evidence type="ECO:0000256" key="1">
    <source>
        <dbReference type="ARBA" id="ARBA00005188"/>
    </source>
</evidence>
<dbReference type="GO" id="GO:0004359">
    <property type="term" value="F:glutaminase activity"/>
    <property type="evidence" value="ECO:0007669"/>
    <property type="project" value="InterPro"/>
</dbReference>
<dbReference type="FunFam" id="3.40.50.620:FF:000106">
    <property type="entry name" value="Glutamine-dependent NAD(+) synthetase"/>
    <property type="match status" value="1"/>
</dbReference>
<dbReference type="InterPro" id="IPR036526">
    <property type="entry name" value="C-N_Hydrolase_sf"/>
</dbReference>
<dbReference type="EMBL" id="JADHOK010000015">
    <property type="protein sequence ID" value="MBL6761486.1"/>
    <property type="molecule type" value="Genomic_DNA"/>
</dbReference>
<feature type="active site" description="For glutaminase activity" evidence="7">
    <location>
        <position position="127"/>
    </location>
</feature>
<comment type="pathway">
    <text evidence="1 7 8">Cofactor biosynthesis; NAD(+) biosynthesis; NAD(+) from deamido-NAD(+) (L-Gln route): step 1/1.</text>
</comment>
<sequence>MLVQKGATRYIASMEKAAKSLKIAMAQLNPTVGAVAANADLLRSIRAASGDADVIVAGELFLTGYPPEDLVLKRSFLAHVAAQAEQLVADTAEGGPALAFGLPVVENGVLYNSVMVADGGQAAVRHKVHLPNYAVFDEKRLFEAGAMPEPVELRGLRVGLPICEDIWFTDVCAHLKAQGAELLISPNGSPFERGKHAKRLHHAAARATETSLPLVYVNQYGGQDELVFDGASFAMNGDGKLAVQRPAWQAEVNLLTLSESAAGWQVVGGVSEDTADNLGDNLGDIYAAAMLGLRDYVEKNRFPGVLLGLSGGIDSAICAAMAVDALGAERVHCIMLPSRYTSQSSLDDAADCAKALGIKLDEVSIAAPVDAVEGALGNLFKGTNADLTEENIQSRLRGTLLMAVSNKFGNMVVTTGNKSEVSVGYATLYGDMNGGYNPIKDIYKTEVFALARWRNENLPVGGLGPHPDAMKAPVIPQNIIDKPPSAELRPDQKDQDSLPPYDALDDILFALVEDELGVDEIIARGHDAETVKRIEHLLYVSEYKRRQAAPGAKIGNRNFGRDRRYPITNGFRDARA</sequence>
<dbReference type="Pfam" id="PF00795">
    <property type="entry name" value="CN_hydrolase"/>
    <property type="match status" value="1"/>
</dbReference>
<dbReference type="GO" id="GO:0009435">
    <property type="term" value="P:NAD+ biosynthetic process"/>
    <property type="evidence" value="ECO:0007669"/>
    <property type="project" value="UniProtKB-UniRule"/>
</dbReference>
<feature type="binding site" evidence="7">
    <location>
        <position position="195"/>
    </location>
    <ligand>
        <name>L-glutamine</name>
        <dbReference type="ChEBI" id="CHEBI:58359"/>
    </ligand>
</feature>
<comment type="caution">
    <text evidence="7">Lacks conserved residue(s) required for the propagation of feature annotation.</text>
</comment>
<dbReference type="InterPro" id="IPR014445">
    <property type="entry name" value="Gln-dep_NAD_synthase"/>
</dbReference>
<dbReference type="InterPro" id="IPR003694">
    <property type="entry name" value="NAD_synthase"/>
</dbReference>
<dbReference type="CDD" id="cd00553">
    <property type="entry name" value="NAD_synthase"/>
    <property type="match status" value="1"/>
</dbReference>
<evidence type="ECO:0000256" key="2">
    <source>
        <dbReference type="ARBA" id="ARBA00007145"/>
    </source>
</evidence>
<feature type="active site" description="Proton acceptor; for glutaminase activity" evidence="7">
    <location>
        <position position="59"/>
    </location>
</feature>